<protein>
    <submittedName>
        <fullName evidence="2">Uncharacterized protein</fullName>
    </submittedName>
</protein>
<evidence type="ECO:0000313" key="2">
    <source>
        <dbReference type="EMBL" id="SVD83023.1"/>
    </source>
</evidence>
<sequence length="21" mass="2420">ITESPEIRQPGSDIFTCEKRI</sequence>
<dbReference type="AlphaFoldDB" id="A0A382YID8"/>
<dbReference type="EMBL" id="UINC01176067">
    <property type="protein sequence ID" value="SVD83023.1"/>
    <property type="molecule type" value="Genomic_DNA"/>
</dbReference>
<feature type="non-terminal residue" evidence="2">
    <location>
        <position position="1"/>
    </location>
</feature>
<feature type="region of interest" description="Disordered" evidence="1">
    <location>
        <begin position="1"/>
        <end position="21"/>
    </location>
</feature>
<gene>
    <name evidence="2" type="ORF">METZ01_LOCUS435877</name>
</gene>
<evidence type="ECO:0000256" key="1">
    <source>
        <dbReference type="SAM" id="MobiDB-lite"/>
    </source>
</evidence>
<accession>A0A382YID8</accession>
<reference evidence="2" key="1">
    <citation type="submission" date="2018-05" db="EMBL/GenBank/DDBJ databases">
        <authorList>
            <person name="Lanie J.A."/>
            <person name="Ng W.-L."/>
            <person name="Kazmierczak K.M."/>
            <person name="Andrzejewski T.M."/>
            <person name="Davidsen T.M."/>
            <person name="Wayne K.J."/>
            <person name="Tettelin H."/>
            <person name="Glass J.I."/>
            <person name="Rusch D."/>
            <person name="Podicherti R."/>
            <person name="Tsui H.-C.T."/>
            <person name="Winkler M.E."/>
        </authorList>
    </citation>
    <scope>NUCLEOTIDE SEQUENCE</scope>
</reference>
<organism evidence="2">
    <name type="scientific">marine metagenome</name>
    <dbReference type="NCBI Taxonomy" id="408172"/>
    <lineage>
        <taxon>unclassified sequences</taxon>
        <taxon>metagenomes</taxon>
        <taxon>ecological metagenomes</taxon>
    </lineage>
</organism>
<proteinExistence type="predicted"/>
<name>A0A382YID8_9ZZZZ</name>